<dbReference type="InterPro" id="IPR029061">
    <property type="entry name" value="THDP-binding"/>
</dbReference>
<dbReference type="SUPFAM" id="SSF52518">
    <property type="entry name" value="Thiamin diphosphate-binding fold (THDP-binding)"/>
    <property type="match status" value="1"/>
</dbReference>
<proteinExistence type="predicted"/>
<accession>A0A1G7HNM9</accession>
<dbReference type="GO" id="GO:0044272">
    <property type="term" value="P:sulfur compound biosynthetic process"/>
    <property type="evidence" value="ECO:0007669"/>
    <property type="project" value="UniProtKB-ARBA"/>
</dbReference>
<sequence length="65" mass="7334">MHRVVDEGFRERAREGAERAVDRAVAAAEAVPDPDPSDVFDFAYETLPPRLATQREAIRDRHGDE</sequence>
<organism evidence="1 2">
    <name type="scientific">Halorientalis regularis</name>
    <dbReference type="NCBI Taxonomy" id="660518"/>
    <lineage>
        <taxon>Archaea</taxon>
        <taxon>Methanobacteriati</taxon>
        <taxon>Methanobacteriota</taxon>
        <taxon>Stenosarchaea group</taxon>
        <taxon>Halobacteria</taxon>
        <taxon>Halobacteriales</taxon>
        <taxon>Haloarculaceae</taxon>
        <taxon>Halorientalis</taxon>
    </lineage>
</organism>
<keyword evidence="2" id="KW-1185">Reference proteome</keyword>
<reference evidence="2" key="1">
    <citation type="submission" date="2016-10" db="EMBL/GenBank/DDBJ databases">
        <authorList>
            <person name="Varghese N."/>
            <person name="Submissions S."/>
        </authorList>
    </citation>
    <scope>NUCLEOTIDE SEQUENCE [LARGE SCALE GENOMIC DNA]</scope>
    <source>
        <strain evidence="2">IBRC-M 10760</strain>
    </source>
</reference>
<dbReference type="EMBL" id="FNBK01000003">
    <property type="protein sequence ID" value="SDF01978.1"/>
    <property type="molecule type" value="Genomic_DNA"/>
</dbReference>
<protein>
    <submittedName>
        <fullName evidence="1">Pyruvate dehydrogenase E1 component alpha subunit</fullName>
    </submittedName>
</protein>
<keyword evidence="1" id="KW-0670">Pyruvate</keyword>
<dbReference type="RefSeq" id="WP_092688670.1">
    <property type="nucleotide sequence ID" value="NZ_FNBK01000003.1"/>
</dbReference>
<dbReference type="GO" id="GO:0006082">
    <property type="term" value="P:organic acid metabolic process"/>
    <property type="evidence" value="ECO:0007669"/>
    <property type="project" value="UniProtKB-ARBA"/>
</dbReference>
<gene>
    <name evidence="1" type="ORF">SAMN05216218_10397</name>
</gene>
<dbReference type="AlphaFoldDB" id="A0A1G7HNM9"/>
<evidence type="ECO:0000313" key="2">
    <source>
        <dbReference type="Proteomes" id="UP000199076"/>
    </source>
</evidence>
<dbReference type="Proteomes" id="UP000199076">
    <property type="component" value="Unassembled WGS sequence"/>
</dbReference>
<name>A0A1G7HNM9_9EURY</name>
<dbReference type="Gene3D" id="3.40.50.970">
    <property type="match status" value="1"/>
</dbReference>
<evidence type="ECO:0000313" key="1">
    <source>
        <dbReference type="EMBL" id="SDF01978.1"/>
    </source>
</evidence>